<proteinExistence type="inferred from homology"/>
<keyword evidence="5" id="KW-0735">Signal-anchor</keyword>
<dbReference type="InterPro" id="IPR027417">
    <property type="entry name" value="P-loop_NTPase"/>
</dbReference>
<keyword evidence="11" id="KW-1185">Reference proteome</keyword>
<reference evidence="10" key="1">
    <citation type="submission" date="2023-07" db="EMBL/GenBank/DDBJ databases">
        <authorList>
            <person name="Stuckert A."/>
        </authorList>
    </citation>
    <scope>NUCLEOTIDE SEQUENCE</scope>
</reference>
<comment type="subcellular location">
    <subcellularLocation>
        <location evidence="1">Golgi apparatus membrane</location>
        <topology evidence="1">Single-pass type II membrane protein</topology>
    </subcellularLocation>
</comment>
<keyword evidence="7" id="KW-0333">Golgi apparatus</keyword>
<comment type="caution">
    <text evidence="10">The sequence shown here is derived from an EMBL/GenBank/DDBJ whole genome shotgun (WGS) entry which is preliminary data.</text>
</comment>
<keyword evidence="9" id="KW-0325">Glycoprotein</keyword>
<evidence type="ECO:0000256" key="1">
    <source>
        <dbReference type="ARBA" id="ARBA00004323"/>
    </source>
</evidence>
<sequence>MSPEGTLDLPSDRPDSAYPVIWCSGLWTLKPSVKVRKVMPDETFYFTILRNPVSRMESSFAYNRNNGPFKMAKNLEDFLNNSKIYYKGTDGHGYLGKDWITFDLGFEPNDSPEQSVLSWHAMDNIFDLVLITEYYDESLVLLKDALCWSFYDVLSFPLNSRSNSTKKTLTLETKEKIKSWNNLDWDMYVYFNNTFWKRVQTFGVERMEHEVKELQKIRTLMSEKCLEDEVDPQKIRDQSLQPYQSGIAKILGYNLKVGLSKDDELLCKRLVTPELQYNTILQNKQRKKLIQRTTTLQILGKPMKNVTKSSLKP</sequence>
<dbReference type="PANTHER" id="PTHR14647:SF62">
    <property type="entry name" value="GALACTOSE-3-O-SULFOTRANSFERASE 2"/>
    <property type="match status" value="1"/>
</dbReference>
<evidence type="ECO:0000256" key="4">
    <source>
        <dbReference type="ARBA" id="ARBA00022692"/>
    </source>
</evidence>
<dbReference type="EMBL" id="CAUEEQ010078977">
    <property type="protein sequence ID" value="CAJ0968145.1"/>
    <property type="molecule type" value="Genomic_DNA"/>
</dbReference>
<evidence type="ECO:0000256" key="9">
    <source>
        <dbReference type="ARBA" id="ARBA00023180"/>
    </source>
</evidence>
<keyword evidence="4" id="KW-0812">Transmembrane</keyword>
<evidence type="ECO:0008006" key="12">
    <source>
        <dbReference type="Google" id="ProtNLM"/>
    </source>
</evidence>
<dbReference type="InterPro" id="IPR009729">
    <property type="entry name" value="Gal-3-0_sulfotransfrase"/>
</dbReference>
<keyword evidence="3" id="KW-0808">Transferase</keyword>
<evidence type="ECO:0000256" key="7">
    <source>
        <dbReference type="ARBA" id="ARBA00023034"/>
    </source>
</evidence>
<keyword evidence="8" id="KW-0472">Membrane</keyword>
<name>A0ABN9MMZ4_9NEOB</name>
<protein>
    <recommendedName>
        <fullName evidence="12">Galactose-3-O-sulfotransferase 2-like</fullName>
    </recommendedName>
</protein>
<organism evidence="10 11">
    <name type="scientific">Ranitomeya imitator</name>
    <name type="common">mimic poison frog</name>
    <dbReference type="NCBI Taxonomy" id="111125"/>
    <lineage>
        <taxon>Eukaryota</taxon>
        <taxon>Metazoa</taxon>
        <taxon>Chordata</taxon>
        <taxon>Craniata</taxon>
        <taxon>Vertebrata</taxon>
        <taxon>Euteleostomi</taxon>
        <taxon>Amphibia</taxon>
        <taxon>Batrachia</taxon>
        <taxon>Anura</taxon>
        <taxon>Neobatrachia</taxon>
        <taxon>Hyloidea</taxon>
        <taxon>Dendrobatidae</taxon>
        <taxon>Dendrobatinae</taxon>
        <taxon>Ranitomeya</taxon>
    </lineage>
</organism>
<evidence type="ECO:0000313" key="10">
    <source>
        <dbReference type="EMBL" id="CAJ0968145.1"/>
    </source>
</evidence>
<keyword evidence="6" id="KW-1133">Transmembrane helix</keyword>
<evidence type="ECO:0000256" key="6">
    <source>
        <dbReference type="ARBA" id="ARBA00022989"/>
    </source>
</evidence>
<evidence type="ECO:0000256" key="8">
    <source>
        <dbReference type="ARBA" id="ARBA00023136"/>
    </source>
</evidence>
<comment type="similarity">
    <text evidence="2">Belongs to the galactose-3-O-sulfotransferase family.</text>
</comment>
<dbReference type="Gene3D" id="3.40.50.300">
    <property type="entry name" value="P-loop containing nucleotide triphosphate hydrolases"/>
    <property type="match status" value="1"/>
</dbReference>
<dbReference type="Pfam" id="PF06990">
    <property type="entry name" value="Gal-3-0_sulfotr"/>
    <property type="match status" value="1"/>
</dbReference>
<dbReference type="Proteomes" id="UP001176940">
    <property type="component" value="Unassembled WGS sequence"/>
</dbReference>
<evidence type="ECO:0000256" key="5">
    <source>
        <dbReference type="ARBA" id="ARBA00022968"/>
    </source>
</evidence>
<gene>
    <name evidence="10" type="ORF">RIMI_LOCUS22839253</name>
</gene>
<evidence type="ECO:0000256" key="2">
    <source>
        <dbReference type="ARBA" id="ARBA00008124"/>
    </source>
</evidence>
<evidence type="ECO:0000256" key="3">
    <source>
        <dbReference type="ARBA" id="ARBA00022679"/>
    </source>
</evidence>
<evidence type="ECO:0000313" key="11">
    <source>
        <dbReference type="Proteomes" id="UP001176940"/>
    </source>
</evidence>
<dbReference type="PANTHER" id="PTHR14647">
    <property type="entry name" value="GALACTOSE-3-O-SULFOTRANSFERASE"/>
    <property type="match status" value="1"/>
</dbReference>
<accession>A0ABN9MMZ4</accession>